<protein>
    <submittedName>
        <fullName evidence="1">Uncharacterized protein</fullName>
    </submittedName>
</protein>
<dbReference type="Proteomes" id="UP000784294">
    <property type="component" value="Unassembled WGS sequence"/>
</dbReference>
<dbReference type="EMBL" id="CAAALY010115918">
    <property type="protein sequence ID" value="VEL30822.1"/>
    <property type="molecule type" value="Genomic_DNA"/>
</dbReference>
<name>A0A448X8H4_9PLAT</name>
<sequence length="59" mass="6636">MAVKALNVNTTSHIWNRKTETHRVNGRPIGAKHNITKKNITKVIALARTILNSRLCPYA</sequence>
<reference evidence="1" key="1">
    <citation type="submission" date="2018-11" db="EMBL/GenBank/DDBJ databases">
        <authorList>
            <consortium name="Pathogen Informatics"/>
        </authorList>
    </citation>
    <scope>NUCLEOTIDE SEQUENCE</scope>
</reference>
<keyword evidence="2" id="KW-1185">Reference proteome</keyword>
<evidence type="ECO:0000313" key="1">
    <source>
        <dbReference type="EMBL" id="VEL30822.1"/>
    </source>
</evidence>
<organism evidence="1 2">
    <name type="scientific">Protopolystoma xenopodis</name>
    <dbReference type="NCBI Taxonomy" id="117903"/>
    <lineage>
        <taxon>Eukaryota</taxon>
        <taxon>Metazoa</taxon>
        <taxon>Spiralia</taxon>
        <taxon>Lophotrochozoa</taxon>
        <taxon>Platyhelminthes</taxon>
        <taxon>Monogenea</taxon>
        <taxon>Polyopisthocotylea</taxon>
        <taxon>Polystomatidea</taxon>
        <taxon>Polystomatidae</taxon>
        <taxon>Protopolystoma</taxon>
    </lineage>
</organism>
<dbReference type="AlphaFoldDB" id="A0A448X8H4"/>
<accession>A0A448X8H4</accession>
<proteinExistence type="predicted"/>
<evidence type="ECO:0000313" key="2">
    <source>
        <dbReference type="Proteomes" id="UP000784294"/>
    </source>
</evidence>
<comment type="caution">
    <text evidence="1">The sequence shown here is derived from an EMBL/GenBank/DDBJ whole genome shotgun (WGS) entry which is preliminary data.</text>
</comment>
<gene>
    <name evidence="1" type="ORF">PXEA_LOCUS24262</name>
</gene>